<feature type="domain" description="DUF4136" evidence="2">
    <location>
        <begin position="19"/>
        <end position="164"/>
    </location>
</feature>
<proteinExistence type="predicted"/>
<evidence type="ECO:0000259" key="2">
    <source>
        <dbReference type="Pfam" id="PF13590"/>
    </source>
</evidence>
<evidence type="ECO:0000313" key="3">
    <source>
        <dbReference type="EMBL" id="MFD1008841.1"/>
    </source>
</evidence>
<gene>
    <name evidence="3" type="ORF">ACFQ1C_11825</name>
</gene>
<keyword evidence="1" id="KW-0732">Signal</keyword>
<feature type="signal peptide" evidence="1">
    <location>
        <begin position="1"/>
        <end position="23"/>
    </location>
</feature>
<dbReference type="InterPro" id="IPR025411">
    <property type="entry name" value="DUF4136"/>
</dbReference>
<feature type="chain" id="PRO_5047069259" evidence="1">
    <location>
        <begin position="24"/>
        <end position="166"/>
    </location>
</feature>
<keyword evidence="4" id="KW-1185">Reference proteome</keyword>
<dbReference type="PROSITE" id="PS51257">
    <property type="entry name" value="PROKAR_LIPOPROTEIN"/>
    <property type="match status" value="1"/>
</dbReference>
<dbReference type="Pfam" id="PF13590">
    <property type="entry name" value="DUF4136"/>
    <property type="match status" value="1"/>
</dbReference>
<dbReference type="Proteomes" id="UP001597048">
    <property type="component" value="Unassembled WGS sequence"/>
</dbReference>
<reference evidence="4" key="1">
    <citation type="journal article" date="2019" name="Int. J. Syst. Evol. Microbiol.">
        <title>The Global Catalogue of Microorganisms (GCM) 10K type strain sequencing project: providing services to taxonomists for standard genome sequencing and annotation.</title>
        <authorList>
            <consortium name="The Broad Institute Genomics Platform"/>
            <consortium name="The Broad Institute Genome Sequencing Center for Infectious Disease"/>
            <person name="Wu L."/>
            <person name="Ma J."/>
        </authorList>
    </citation>
    <scope>NUCLEOTIDE SEQUENCE [LARGE SCALE GENOMIC DNA]</scope>
    <source>
        <strain evidence="4">CCUG 60525</strain>
    </source>
</reference>
<sequence length="166" mass="18716">MQILRLLTIALLLSGCTPAYDYAEDVDFTRFNSASLAPDSDLDSLDGARIAAAARTLLPTRGLEITSSEQASLWLHYQLKPETKLLTTMPRMLSRHGEFWDDEERVYGAVRQLKLVLWLAVPASERVIWRSKHNSAFPGEKLSGGERSRRIKQQVTELLSTYPPSK</sequence>
<protein>
    <submittedName>
        <fullName evidence="3">DUF4136 domain-containing protein</fullName>
    </submittedName>
</protein>
<evidence type="ECO:0000256" key="1">
    <source>
        <dbReference type="SAM" id="SignalP"/>
    </source>
</evidence>
<organism evidence="3 4">
    <name type="scientific">Oceanisphaera ostreae</name>
    <dbReference type="NCBI Taxonomy" id="914151"/>
    <lineage>
        <taxon>Bacteria</taxon>
        <taxon>Pseudomonadati</taxon>
        <taxon>Pseudomonadota</taxon>
        <taxon>Gammaproteobacteria</taxon>
        <taxon>Aeromonadales</taxon>
        <taxon>Aeromonadaceae</taxon>
        <taxon>Oceanisphaera</taxon>
    </lineage>
</organism>
<dbReference type="RefSeq" id="WP_379558819.1">
    <property type="nucleotide sequence ID" value="NZ_JBHTJS010000044.1"/>
</dbReference>
<name>A0ABW3KLA0_9GAMM</name>
<accession>A0ABW3KLA0</accession>
<evidence type="ECO:0000313" key="4">
    <source>
        <dbReference type="Proteomes" id="UP001597048"/>
    </source>
</evidence>
<comment type="caution">
    <text evidence="3">The sequence shown here is derived from an EMBL/GenBank/DDBJ whole genome shotgun (WGS) entry which is preliminary data.</text>
</comment>
<dbReference type="EMBL" id="JBHTJS010000044">
    <property type="protein sequence ID" value="MFD1008841.1"/>
    <property type="molecule type" value="Genomic_DNA"/>
</dbReference>